<evidence type="ECO:0008006" key="4">
    <source>
        <dbReference type="Google" id="ProtNLM"/>
    </source>
</evidence>
<reference evidence="2 3" key="1">
    <citation type="submission" date="2016-04" db="EMBL/GenBank/DDBJ databases">
        <title>Draft genome sequence of Aeribacillus pallidus 8m3 from petroleum reservoir.</title>
        <authorList>
            <person name="Poltaraus A.B."/>
            <person name="Nazina T.N."/>
            <person name="Tourova T.P."/>
            <person name="Malakho S.M."/>
            <person name="Korshunova A.V."/>
            <person name="Sokolova D.S."/>
        </authorList>
    </citation>
    <scope>NUCLEOTIDE SEQUENCE [LARGE SCALE GENOMIC DNA]</scope>
    <source>
        <strain evidence="2 3">8m3</strain>
    </source>
</reference>
<dbReference type="InterPro" id="IPR025072">
    <property type="entry name" value="Fur_reg_FbpA"/>
</dbReference>
<feature type="region of interest" description="Disordered" evidence="1">
    <location>
        <begin position="47"/>
        <end position="67"/>
    </location>
</feature>
<dbReference type="RefSeq" id="WP_063387775.1">
    <property type="nucleotide sequence ID" value="NZ_LVHY01000137.1"/>
</dbReference>
<organism evidence="2 3">
    <name type="scientific">Aeribacillus pallidus</name>
    <dbReference type="NCBI Taxonomy" id="33936"/>
    <lineage>
        <taxon>Bacteria</taxon>
        <taxon>Bacillati</taxon>
        <taxon>Bacillota</taxon>
        <taxon>Bacilli</taxon>
        <taxon>Bacillales</taxon>
        <taxon>Bacillaceae</taxon>
        <taxon>Aeribacillus</taxon>
    </lineage>
</organism>
<sequence>MSNLLRQAVEIRRKKLINKLIVLNAFKNEEQLCKLTLSELEYEYKKTQRDSHPHSETGLIRWTSKKL</sequence>
<dbReference type="Pfam" id="PF13076">
    <property type="entry name" value="Fur_reg_FbpA"/>
    <property type="match status" value="1"/>
</dbReference>
<comment type="caution">
    <text evidence="2">The sequence shown here is derived from an EMBL/GenBank/DDBJ whole genome shotgun (WGS) entry which is preliminary data.</text>
</comment>
<evidence type="ECO:0000313" key="3">
    <source>
        <dbReference type="Proteomes" id="UP000076476"/>
    </source>
</evidence>
<dbReference type="GeneID" id="301126279"/>
<dbReference type="EMBL" id="LWBR01000020">
    <property type="protein sequence ID" value="KZN96523.1"/>
    <property type="molecule type" value="Genomic_DNA"/>
</dbReference>
<keyword evidence="3" id="KW-1185">Reference proteome</keyword>
<evidence type="ECO:0000256" key="1">
    <source>
        <dbReference type="SAM" id="MobiDB-lite"/>
    </source>
</evidence>
<protein>
    <recommendedName>
        <fullName evidence="4">Fur-regulated basic protein FbpA</fullName>
    </recommendedName>
</protein>
<accession>A0A161VZP7</accession>
<dbReference type="Proteomes" id="UP000076476">
    <property type="component" value="Unassembled WGS sequence"/>
</dbReference>
<dbReference type="AlphaFoldDB" id="A0A165XY22"/>
<proteinExistence type="predicted"/>
<evidence type="ECO:0000313" key="2">
    <source>
        <dbReference type="EMBL" id="KZN96523.1"/>
    </source>
</evidence>
<name>A0A165XY22_9BACI</name>
<accession>A0A165XY22</accession>
<dbReference type="OrthoDB" id="2972281at2"/>
<gene>
    <name evidence="2" type="ORF">AZI98_08085</name>
</gene>